<dbReference type="InterPro" id="IPR007345">
    <property type="entry name" value="Polysacch_pyruvyl_Trfase"/>
</dbReference>
<accession>A0A4R2GFT3</accession>
<keyword evidence="3" id="KW-1185">Reference proteome</keyword>
<proteinExistence type="predicted"/>
<protein>
    <submittedName>
        <fullName evidence="2">Polysaccharide pyruvyl transferase</fullName>
    </submittedName>
</protein>
<dbReference type="OrthoDB" id="9799278at2"/>
<dbReference type="AlphaFoldDB" id="A0A4R2GFT3"/>
<evidence type="ECO:0000313" key="2">
    <source>
        <dbReference type="EMBL" id="TCO06903.1"/>
    </source>
</evidence>
<organism evidence="2 3">
    <name type="scientific">Natronoflexus pectinivorans</name>
    <dbReference type="NCBI Taxonomy" id="682526"/>
    <lineage>
        <taxon>Bacteria</taxon>
        <taxon>Pseudomonadati</taxon>
        <taxon>Bacteroidota</taxon>
        <taxon>Bacteroidia</taxon>
        <taxon>Marinilabiliales</taxon>
        <taxon>Marinilabiliaceae</taxon>
        <taxon>Natronoflexus</taxon>
    </lineage>
</organism>
<dbReference type="Proteomes" id="UP000295221">
    <property type="component" value="Unassembled WGS sequence"/>
</dbReference>
<dbReference type="RefSeq" id="WP_132434499.1">
    <property type="nucleotide sequence ID" value="NZ_SLWK01000011.1"/>
</dbReference>
<dbReference type="Pfam" id="PF04230">
    <property type="entry name" value="PS_pyruv_trans"/>
    <property type="match status" value="1"/>
</dbReference>
<gene>
    <name evidence="2" type="ORF">EV194_11119</name>
</gene>
<dbReference type="EMBL" id="SLWK01000011">
    <property type="protein sequence ID" value="TCO06903.1"/>
    <property type="molecule type" value="Genomic_DNA"/>
</dbReference>
<feature type="domain" description="Polysaccharide pyruvyl transferase" evidence="1">
    <location>
        <begin position="13"/>
        <end position="305"/>
    </location>
</feature>
<sequence>MKIGILTYHRSHNYGALLQAYALKTFLNNTGFKEVEFVDYFPEYHRKMYANEKAIPFKNYNLKGKIAYPLYYFKDFLTLYILKEIRRYNFNRFIKKHLIKNTSKYEEKEYDVVIYGSDQIWRKQKKESCPGFNDVYFGNESVKAKHRIAFSASMGIIDLSGSDKNYLVQSMNKFDYISVREKDLQTLLEELTNKDIKHTLDPVFLLPKKRWQDLITKRPISNNYILLYNLQNNQECNDIAQFIHNKTGFEIIEIIGTINKKNYPKNIKALAGPQEFINWIWHSQYVVTSSFHGVALSILFKKQFYTYLKSNSERVTSLLNSIELMDRYITDSGTIDLSESIKYNDNIMLLEKDIVYSERYIIDSITEQ</sequence>
<evidence type="ECO:0000313" key="3">
    <source>
        <dbReference type="Proteomes" id="UP000295221"/>
    </source>
</evidence>
<dbReference type="GO" id="GO:0016740">
    <property type="term" value="F:transferase activity"/>
    <property type="evidence" value="ECO:0007669"/>
    <property type="project" value="UniProtKB-KW"/>
</dbReference>
<comment type="caution">
    <text evidence="2">The sequence shown here is derived from an EMBL/GenBank/DDBJ whole genome shotgun (WGS) entry which is preliminary data.</text>
</comment>
<evidence type="ECO:0000259" key="1">
    <source>
        <dbReference type="Pfam" id="PF04230"/>
    </source>
</evidence>
<keyword evidence="2" id="KW-0808">Transferase</keyword>
<name>A0A4R2GFT3_9BACT</name>
<reference evidence="2 3" key="1">
    <citation type="submission" date="2019-03" db="EMBL/GenBank/DDBJ databases">
        <title>Genomic Encyclopedia of Type Strains, Phase IV (KMG-IV): sequencing the most valuable type-strain genomes for metagenomic binning, comparative biology and taxonomic classification.</title>
        <authorList>
            <person name="Goeker M."/>
        </authorList>
    </citation>
    <scope>NUCLEOTIDE SEQUENCE [LARGE SCALE GENOMIC DNA]</scope>
    <source>
        <strain evidence="2 3">DSM 24179</strain>
    </source>
</reference>